<feature type="transmembrane region" description="Helical" evidence="1">
    <location>
        <begin position="26"/>
        <end position="43"/>
    </location>
</feature>
<keyword evidence="1" id="KW-0472">Membrane</keyword>
<keyword evidence="1" id="KW-0812">Transmembrane</keyword>
<accession>A0AB39R080</accession>
<name>A0AB39R080_9ACTN</name>
<protein>
    <submittedName>
        <fullName evidence="2">Uncharacterized protein</fullName>
    </submittedName>
</protein>
<proteinExistence type="predicted"/>
<dbReference type="AlphaFoldDB" id="A0AB39R080"/>
<dbReference type="EMBL" id="CP163441">
    <property type="protein sequence ID" value="XDQ49317.1"/>
    <property type="molecule type" value="Genomic_DNA"/>
</dbReference>
<keyword evidence="1" id="KW-1133">Transmembrane helix</keyword>
<gene>
    <name evidence="2" type="ORF">AB5J52_47660</name>
</gene>
<evidence type="ECO:0000313" key="2">
    <source>
        <dbReference type="EMBL" id="XDQ49317.1"/>
    </source>
</evidence>
<organism evidence="2">
    <name type="scientific">Streptomyces sp. R39</name>
    <dbReference type="NCBI Taxonomy" id="3238631"/>
    <lineage>
        <taxon>Bacteria</taxon>
        <taxon>Bacillati</taxon>
        <taxon>Actinomycetota</taxon>
        <taxon>Actinomycetes</taxon>
        <taxon>Kitasatosporales</taxon>
        <taxon>Streptomycetaceae</taxon>
        <taxon>Streptomyces</taxon>
    </lineage>
</organism>
<dbReference type="RefSeq" id="WP_369227971.1">
    <property type="nucleotide sequence ID" value="NZ_CP163441.1"/>
</dbReference>
<reference evidence="2" key="1">
    <citation type="submission" date="2024-07" db="EMBL/GenBank/DDBJ databases">
        <authorList>
            <person name="Yu S.T."/>
        </authorList>
    </citation>
    <scope>NUCLEOTIDE SEQUENCE</scope>
    <source>
        <strain evidence="2">R39</strain>
    </source>
</reference>
<sequence>MVFAVIVFIVLCTMWGDYSSDGGFLLWFALVIAVMVLCVALVVRHTRIRIHLHEEGFRIERPGRRPLGHTWREIASVESERVRVFINFSHSHDVLKTVIVPYAGPRIRFRALEFFAVAPGKSLWSARDTAEGFVAQAAQRVGADRAARYLGELRDGGEVHLGPLVFTRAGMTITPFTDVVPWSRISFVKANPEDGVHLRVAGLAKVVGSTALSSRATKAGYRTKGDLLEVWDLMHRPGTDYVALRIMLAEAPGLPA</sequence>
<evidence type="ECO:0000256" key="1">
    <source>
        <dbReference type="SAM" id="Phobius"/>
    </source>
</evidence>